<dbReference type="Proteomes" id="UP000193642">
    <property type="component" value="Unassembled WGS sequence"/>
</dbReference>
<evidence type="ECO:0000313" key="3">
    <source>
        <dbReference type="Proteomes" id="UP000193642"/>
    </source>
</evidence>
<feature type="coiled-coil region" evidence="1">
    <location>
        <begin position="397"/>
        <end position="494"/>
    </location>
</feature>
<evidence type="ECO:0000256" key="1">
    <source>
        <dbReference type="SAM" id="Coils"/>
    </source>
</evidence>
<organism evidence="2 3">
    <name type="scientific">Rhizoclosmatium globosum</name>
    <dbReference type="NCBI Taxonomy" id="329046"/>
    <lineage>
        <taxon>Eukaryota</taxon>
        <taxon>Fungi</taxon>
        <taxon>Fungi incertae sedis</taxon>
        <taxon>Chytridiomycota</taxon>
        <taxon>Chytridiomycota incertae sedis</taxon>
        <taxon>Chytridiomycetes</taxon>
        <taxon>Chytridiales</taxon>
        <taxon>Chytriomycetaceae</taxon>
        <taxon>Rhizoclosmatium</taxon>
    </lineage>
</organism>
<comment type="caution">
    <text evidence="2">The sequence shown here is derived from an EMBL/GenBank/DDBJ whole genome shotgun (WGS) entry which is preliminary data.</text>
</comment>
<dbReference type="AlphaFoldDB" id="A0A1Y2BBQ1"/>
<evidence type="ECO:0000313" key="2">
    <source>
        <dbReference type="EMBL" id="ORY31515.1"/>
    </source>
</evidence>
<keyword evidence="1" id="KW-0175">Coiled coil</keyword>
<dbReference type="OrthoDB" id="10643064at2759"/>
<keyword evidence="3" id="KW-1185">Reference proteome</keyword>
<sequence>MFSSVLSINDQAPQSPLKTVYEETEANQDQAVPDLSNAGITMNGLSPASSRSVSTRVDIRDIGDHEKELEIPDSDNKVIPSVTDAKGTADQIEKEPSMKFKKWFRPFFNFFQKYYLSLIERETAWDEWVKTQQLDRPDVPEYVLIHEAMDWPKDKKPLPPLGLTSTEKADLSKLKQKLRDLETAPDSEILVAAITTTKGYKKFEKQLTDEVIKASFEALGTLLGLCPLIPKQVSEFVGTIGIKINDYKDKESKAKELFEPLIEEGQTFMDLLLNTKKTLTDLSHETNVAKDKINLVTETETFQAIIETKSAKYGKVFGDCHIELRRLMESNNATMWDTVSGYLMRKKANPEELYEKLNMVRNGIRDEILVYIGVTTGKTLDAVRDGFRILEELQAKNVQVQTELDLKSSHLKEAEEKIEKLEEILTSEKLKFFKTMLEKYVLIKQKNKITADRDSLQTERETLEMEKEKLQLILKEKKKEEEELKIKYEKLDQRFIVGELNIKIFQELFFKRTEIHKILGDKYEVLKSHLIHAALVFNLIKAENHEQINAKVKVAVALIKSLDMREAASLYFPDFDGLTDFVVKVAVRGEKWALDGKMLYRYSFSEQGILNVRTVKPSDMLKMPHYEIIDEPIKDFRDFLLQ</sequence>
<dbReference type="EMBL" id="MCGO01000076">
    <property type="protein sequence ID" value="ORY31515.1"/>
    <property type="molecule type" value="Genomic_DNA"/>
</dbReference>
<accession>A0A1Y2BBQ1</accession>
<reference evidence="2 3" key="1">
    <citation type="submission" date="2016-07" db="EMBL/GenBank/DDBJ databases">
        <title>Pervasive Adenine N6-methylation of Active Genes in Fungi.</title>
        <authorList>
            <consortium name="DOE Joint Genome Institute"/>
            <person name="Mondo S.J."/>
            <person name="Dannebaum R.O."/>
            <person name="Kuo R.C."/>
            <person name="Labutti K."/>
            <person name="Haridas S."/>
            <person name="Kuo A."/>
            <person name="Salamov A."/>
            <person name="Ahrendt S.R."/>
            <person name="Lipzen A."/>
            <person name="Sullivan W."/>
            <person name="Andreopoulos W.B."/>
            <person name="Clum A."/>
            <person name="Lindquist E."/>
            <person name="Daum C."/>
            <person name="Ramamoorthy G.K."/>
            <person name="Gryganskyi A."/>
            <person name="Culley D."/>
            <person name="Magnuson J.K."/>
            <person name="James T.Y."/>
            <person name="O'Malley M.A."/>
            <person name="Stajich J.E."/>
            <person name="Spatafora J.W."/>
            <person name="Visel A."/>
            <person name="Grigoriev I.V."/>
        </authorList>
    </citation>
    <scope>NUCLEOTIDE SEQUENCE [LARGE SCALE GENOMIC DNA]</scope>
    <source>
        <strain evidence="2 3">JEL800</strain>
    </source>
</reference>
<gene>
    <name evidence="2" type="ORF">BCR33DRAFT_792124</name>
</gene>
<proteinExistence type="predicted"/>
<protein>
    <submittedName>
        <fullName evidence="2">Uncharacterized protein</fullName>
    </submittedName>
</protein>
<name>A0A1Y2BBQ1_9FUNG</name>